<accession>A0AAD6LP34</accession>
<keyword evidence="8" id="KW-1185">Reference proteome</keyword>
<dbReference type="SUPFAM" id="SSF47616">
    <property type="entry name" value="GST C-terminal domain-like"/>
    <property type="match status" value="1"/>
</dbReference>
<gene>
    <name evidence="7" type="ORF">NC653_035115</name>
</gene>
<dbReference type="CDD" id="cd00292">
    <property type="entry name" value="EF1B"/>
    <property type="match status" value="1"/>
</dbReference>
<sequence>MAMAVTFYDLTSVAGLKKLDDFLLSRSYISGYQASKDDLTVYSALSSAPSAEHVNVYRWYTHIDALLRISGVEAEGCGVVAAEDDDDDDVDLFGEETEEEKKAAEERAATVKAASKKKESGKSSVLLDVKPWDDETDMKKLEEAVRSVEMEGLLWGASKLVPVGYGIKKLTIMLTIIDDLVSVDTLIEERLTTEPINEYVQSCDINRRITVIMGAGEVPMLSVAQCIAVIWPPCGLNGEDKVIWSIWERREDSWLSST</sequence>
<dbReference type="PANTHER" id="PTHR11595:SF21">
    <property type="entry name" value="ELONGATION FACTOR 1-BETA"/>
    <property type="match status" value="1"/>
</dbReference>
<dbReference type="InterPro" id="IPR014717">
    <property type="entry name" value="Transl_elong_EF1B/ribsomal_bS6"/>
</dbReference>
<dbReference type="EMBL" id="JAQIZT010000015">
    <property type="protein sequence ID" value="KAJ6970737.1"/>
    <property type="molecule type" value="Genomic_DNA"/>
</dbReference>
<dbReference type="GO" id="GO:0005085">
    <property type="term" value="F:guanyl-nucleotide exchange factor activity"/>
    <property type="evidence" value="ECO:0007669"/>
    <property type="project" value="TreeGrafter"/>
</dbReference>
<comment type="caution">
    <text evidence="7">The sequence shown here is derived from an EMBL/GenBank/DDBJ whole genome shotgun (WGS) entry which is preliminary data.</text>
</comment>
<dbReference type="SMART" id="SM00888">
    <property type="entry name" value="EF1_GNE"/>
    <property type="match status" value="1"/>
</dbReference>
<comment type="similarity">
    <text evidence="2">Belongs to the EF-1-beta/EF-1-delta family.</text>
</comment>
<dbReference type="PANTHER" id="PTHR11595">
    <property type="entry name" value="EF-HAND AND COILED-COIL DOMAIN-CONTAINING FAMILY MEMBER"/>
    <property type="match status" value="1"/>
</dbReference>
<dbReference type="GO" id="GO:0005853">
    <property type="term" value="C:eukaryotic translation elongation factor 1 complex"/>
    <property type="evidence" value="ECO:0007669"/>
    <property type="project" value="InterPro"/>
</dbReference>
<evidence type="ECO:0000313" key="8">
    <source>
        <dbReference type="Proteomes" id="UP001164929"/>
    </source>
</evidence>
<evidence type="ECO:0000256" key="2">
    <source>
        <dbReference type="ARBA" id="ARBA00007411"/>
    </source>
</evidence>
<evidence type="ECO:0000256" key="3">
    <source>
        <dbReference type="ARBA" id="ARBA00011606"/>
    </source>
</evidence>
<dbReference type="InterPro" id="IPR036282">
    <property type="entry name" value="Glutathione-S-Trfase_C_sf"/>
</dbReference>
<dbReference type="Gene3D" id="3.30.70.60">
    <property type="match status" value="1"/>
</dbReference>
<reference evidence="7" key="1">
    <citation type="journal article" date="2023" name="Mol. Ecol. Resour.">
        <title>Chromosome-level genome assembly of a triploid poplar Populus alba 'Berolinensis'.</title>
        <authorList>
            <person name="Chen S."/>
            <person name="Yu Y."/>
            <person name="Wang X."/>
            <person name="Wang S."/>
            <person name="Zhang T."/>
            <person name="Zhou Y."/>
            <person name="He R."/>
            <person name="Meng N."/>
            <person name="Wang Y."/>
            <person name="Liu W."/>
            <person name="Liu Z."/>
            <person name="Liu J."/>
            <person name="Guo Q."/>
            <person name="Huang H."/>
            <person name="Sederoff R.R."/>
            <person name="Wang G."/>
            <person name="Qu G."/>
            <person name="Chen S."/>
        </authorList>
    </citation>
    <scope>NUCLEOTIDE SEQUENCE</scope>
    <source>
        <strain evidence="7">SC-2020</strain>
    </source>
</reference>
<evidence type="ECO:0000259" key="6">
    <source>
        <dbReference type="SMART" id="SM00888"/>
    </source>
</evidence>
<proteinExistence type="inferred from homology"/>
<comment type="subunit">
    <text evidence="3">EF-1 is composed of 4 subunits: alpha, beta (1B-alpha=beta'), delta (1B-beta), and gamma (1B-gamma).</text>
</comment>
<dbReference type="FunFam" id="1.20.1050.130:FF:000006">
    <property type="entry name" value="Elongation factor 1-delta 1"/>
    <property type="match status" value="1"/>
</dbReference>
<dbReference type="FunFam" id="3.30.70.60:FF:000001">
    <property type="entry name" value="Elongation factor 1-beta 1 like"/>
    <property type="match status" value="1"/>
</dbReference>
<dbReference type="GO" id="GO:0005829">
    <property type="term" value="C:cytosol"/>
    <property type="evidence" value="ECO:0007669"/>
    <property type="project" value="TreeGrafter"/>
</dbReference>
<dbReference type="InterPro" id="IPR001326">
    <property type="entry name" value="Transl_elong_EF1B_B/D_CS"/>
</dbReference>
<keyword evidence="4" id="KW-0251">Elongation factor</keyword>
<name>A0AAD6LP34_9ROSI</name>
<evidence type="ECO:0000256" key="4">
    <source>
        <dbReference type="ARBA" id="ARBA00022768"/>
    </source>
</evidence>
<dbReference type="Proteomes" id="UP001164929">
    <property type="component" value="Chromosome 15"/>
</dbReference>
<dbReference type="InterPro" id="IPR036219">
    <property type="entry name" value="eEF-1beta-like_sf"/>
</dbReference>
<evidence type="ECO:0000256" key="1">
    <source>
        <dbReference type="ARBA" id="ARBA00002937"/>
    </source>
</evidence>
<dbReference type="InterPro" id="IPR049720">
    <property type="entry name" value="EF1B_bsu/dsu"/>
</dbReference>
<dbReference type="Pfam" id="PF00736">
    <property type="entry name" value="EF1_GNE"/>
    <property type="match status" value="1"/>
</dbReference>
<evidence type="ECO:0000256" key="5">
    <source>
        <dbReference type="ARBA" id="ARBA00022917"/>
    </source>
</evidence>
<dbReference type="Gene3D" id="1.20.1050.130">
    <property type="match status" value="1"/>
</dbReference>
<feature type="domain" description="Translation elongation factor EF1B beta/delta subunit guanine nucleotide exchange" evidence="6">
    <location>
        <begin position="122"/>
        <end position="209"/>
    </location>
</feature>
<keyword evidence="5" id="KW-0648">Protein biosynthesis</keyword>
<comment type="function">
    <text evidence="1">EF-1-beta and EF-1-delta stimulate the exchange of GDP bound to EF-1-alpha to GTP.</text>
</comment>
<organism evidence="7 8">
    <name type="scientific">Populus alba x Populus x berolinensis</name>
    <dbReference type="NCBI Taxonomy" id="444605"/>
    <lineage>
        <taxon>Eukaryota</taxon>
        <taxon>Viridiplantae</taxon>
        <taxon>Streptophyta</taxon>
        <taxon>Embryophyta</taxon>
        <taxon>Tracheophyta</taxon>
        <taxon>Spermatophyta</taxon>
        <taxon>Magnoliopsida</taxon>
        <taxon>eudicotyledons</taxon>
        <taxon>Gunneridae</taxon>
        <taxon>Pentapetalae</taxon>
        <taxon>rosids</taxon>
        <taxon>fabids</taxon>
        <taxon>Malpighiales</taxon>
        <taxon>Salicaceae</taxon>
        <taxon>Saliceae</taxon>
        <taxon>Populus</taxon>
    </lineage>
</organism>
<protein>
    <recommendedName>
        <fullName evidence="6">Translation elongation factor EF1B beta/delta subunit guanine nucleotide exchange domain-containing protein</fullName>
    </recommendedName>
</protein>
<dbReference type="InterPro" id="IPR014038">
    <property type="entry name" value="EF1B_bsu/dsu_GNE"/>
</dbReference>
<dbReference type="PROSITE" id="PS00824">
    <property type="entry name" value="EF1BD_1"/>
    <property type="match status" value="1"/>
</dbReference>
<dbReference type="GO" id="GO:0003746">
    <property type="term" value="F:translation elongation factor activity"/>
    <property type="evidence" value="ECO:0007669"/>
    <property type="project" value="UniProtKB-KW"/>
</dbReference>
<evidence type="ECO:0000313" key="7">
    <source>
        <dbReference type="EMBL" id="KAJ6970737.1"/>
    </source>
</evidence>
<dbReference type="SUPFAM" id="SSF54984">
    <property type="entry name" value="eEF-1beta-like"/>
    <property type="match status" value="1"/>
</dbReference>
<dbReference type="AlphaFoldDB" id="A0AAD6LP34"/>